<organism evidence="2">
    <name type="scientific">Micrurus corallinus</name>
    <name type="common">Brazilian coral snake</name>
    <dbReference type="NCBI Taxonomy" id="54390"/>
    <lineage>
        <taxon>Eukaryota</taxon>
        <taxon>Metazoa</taxon>
        <taxon>Chordata</taxon>
        <taxon>Craniata</taxon>
        <taxon>Vertebrata</taxon>
        <taxon>Euteleostomi</taxon>
        <taxon>Lepidosauria</taxon>
        <taxon>Squamata</taxon>
        <taxon>Bifurcata</taxon>
        <taxon>Unidentata</taxon>
        <taxon>Episquamata</taxon>
        <taxon>Toxicofera</taxon>
        <taxon>Serpentes</taxon>
        <taxon>Colubroidea</taxon>
        <taxon>Elapidae</taxon>
        <taxon>Elapinae</taxon>
        <taxon>Micrurus</taxon>
    </lineage>
</organism>
<reference evidence="2" key="1">
    <citation type="submission" date="2017-07" db="EMBL/GenBank/DDBJ databases">
        <authorList>
            <person name="Mikheyev A."/>
            <person name="Grau M."/>
        </authorList>
    </citation>
    <scope>NUCLEOTIDE SEQUENCE</scope>
    <source>
        <tissue evidence="2">Venom_gland</tissue>
    </source>
</reference>
<proteinExistence type="predicted"/>
<evidence type="ECO:0000313" key="2">
    <source>
        <dbReference type="EMBL" id="LAA47640.1"/>
    </source>
</evidence>
<reference evidence="2" key="2">
    <citation type="submission" date="2017-11" db="EMBL/GenBank/DDBJ databases">
        <title>Coralsnake Venomics: Analyses of Venom Gland Transcriptomes and Proteomes of Six Brazilian Taxa.</title>
        <authorList>
            <person name="Aird S.D."/>
            <person name="Jorge da Silva N."/>
            <person name="Qiu L."/>
            <person name="Villar-Briones A."/>
            <person name="Aparecida-Saddi V."/>
            <person name="Campos-Telles M.P."/>
            <person name="Grau M."/>
            <person name="Mikheyev A.S."/>
        </authorList>
    </citation>
    <scope>NUCLEOTIDE SEQUENCE</scope>
    <source>
        <tissue evidence="2">Venom_gland</tissue>
    </source>
</reference>
<dbReference type="EMBL" id="IACJ01076130">
    <property type="protein sequence ID" value="LAA47640.1"/>
    <property type="molecule type" value="Transcribed_RNA"/>
</dbReference>
<feature type="region of interest" description="Disordered" evidence="1">
    <location>
        <begin position="99"/>
        <end position="133"/>
    </location>
</feature>
<dbReference type="EMBL" id="IACJ01076129">
    <property type="protein sequence ID" value="LAA47636.1"/>
    <property type="molecule type" value="Transcribed_RNA"/>
</dbReference>
<sequence length="133" mass="15533">MQSCQTFRNVNELPGSPLCLTSSSSSSFNKVPLSFLLLQPTKLIVGETVKILSQTKATLDKVIKNARVFQQQKLPFLYHLYKEWETNNELLPKQRSSWVPFSEEKKRKREEKEQEDKRTGKGRKRRKQSCLEC</sequence>
<accession>A0A2D4FJJ0</accession>
<name>A0A2D4FJJ0_MICCO</name>
<feature type="compositionally biased region" description="Basic residues" evidence="1">
    <location>
        <begin position="120"/>
        <end position="133"/>
    </location>
</feature>
<evidence type="ECO:0000256" key="1">
    <source>
        <dbReference type="SAM" id="MobiDB-lite"/>
    </source>
</evidence>
<feature type="compositionally biased region" description="Basic and acidic residues" evidence="1">
    <location>
        <begin position="102"/>
        <end position="119"/>
    </location>
</feature>
<dbReference type="AlphaFoldDB" id="A0A2D4FJJ0"/>
<protein>
    <submittedName>
        <fullName evidence="2">Uncharacterized protein</fullName>
    </submittedName>
</protein>